<reference evidence="3 4" key="1">
    <citation type="submission" date="2023-08" db="EMBL/GenBank/DDBJ databases">
        <authorList>
            <person name="Palmer J.M."/>
        </authorList>
    </citation>
    <scope>NUCLEOTIDE SEQUENCE [LARGE SCALE GENOMIC DNA]</scope>
    <source>
        <strain evidence="3 4">TWF481</strain>
    </source>
</reference>
<proteinExistence type="predicted"/>
<protein>
    <recommendedName>
        <fullName evidence="2">DUF7587 domain-containing protein</fullName>
    </recommendedName>
</protein>
<feature type="compositionally biased region" description="Low complexity" evidence="1">
    <location>
        <begin position="355"/>
        <end position="366"/>
    </location>
</feature>
<feature type="compositionally biased region" description="Low complexity" evidence="1">
    <location>
        <begin position="324"/>
        <end position="336"/>
    </location>
</feature>
<organism evidence="3 4">
    <name type="scientific">Arthrobotrys musiformis</name>
    <dbReference type="NCBI Taxonomy" id="47236"/>
    <lineage>
        <taxon>Eukaryota</taxon>
        <taxon>Fungi</taxon>
        <taxon>Dikarya</taxon>
        <taxon>Ascomycota</taxon>
        <taxon>Pezizomycotina</taxon>
        <taxon>Orbiliomycetes</taxon>
        <taxon>Orbiliales</taxon>
        <taxon>Orbiliaceae</taxon>
        <taxon>Arthrobotrys</taxon>
    </lineage>
</organism>
<feature type="domain" description="DUF7587" evidence="2">
    <location>
        <begin position="26"/>
        <end position="182"/>
    </location>
</feature>
<dbReference type="EMBL" id="JAVHJL010000001">
    <property type="protein sequence ID" value="KAK6511310.1"/>
    <property type="molecule type" value="Genomic_DNA"/>
</dbReference>
<feature type="region of interest" description="Disordered" evidence="1">
    <location>
        <begin position="191"/>
        <end position="264"/>
    </location>
</feature>
<feature type="compositionally biased region" description="Low complexity" evidence="1">
    <location>
        <begin position="223"/>
        <end position="236"/>
    </location>
</feature>
<feature type="compositionally biased region" description="Polar residues" evidence="1">
    <location>
        <begin position="191"/>
        <end position="215"/>
    </location>
</feature>
<dbReference type="Proteomes" id="UP001370758">
    <property type="component" value="Unassembled WGS sequence"/>
</dbReference>
<name>A0AAV9WP77_9PEZI</name>
<accession>A0AAV9WP77</accession>
<dbReference type="Pfam" id="PF24494">
    <property type="entry name" value="DUF7587"/>
    <property type="match status" value="1"/>
</dbReference>
<feature type="region of interest" description="Disordered" evidence="1">
    <location>
        <begin position="277"/>
        <end position="388"/>
    </location>
</feature>
<dbReference type="InterPro" id="IPR056009">
    <property type="entry name" value="DUF7587"/>
</dbReference>
<feature type="compositionally biased region" description="Low complexity" evidence="1">
    <location>
        <begin position="247"/>
        <end position="259"/>
    </location>
</feature>
<evidence type="ECO:0000256" key="1">
    <source>
        <dbReference type="SAM" id="MobiDB-lite"/>
    </source>
</evidence>
<sequence>MATAKPSSSGLSSNYQTDYRLRARDLPRTLYRVHSPGGEFGQQRDKSNTTYTQSDGFRSVSDRQLDPRDSRFMVALESHLAWSSTSRSPFVSTFANESHAIGWAEMFFSNHPSCKRVQIMKIKPGRIWAESNRRVPVVSVKDVVEGMREDGYELLPYGRTDYQVADEYVWFHHIPAEAIVDVSNWSVNGLESAGNPTENPGTSHRNNRQRTQSYPTERERVGSSSTPRHTPRPSQSDRNPPNRPEFSNSSARSPTSSKSRQGDEEIDMGAISDAVGEIQASNRQKNRAGATNVERTGTSRNSGGPSRRAEGNRKEGYDRNIFASPYSPTNSSPSPNVIITAPAKPVVANTRDSPNRSSSGPNPNTNVFPPPQVTGTHVPSTSDWDTYPVRSTLDYKPKRSRGFFRGVFRIFCFGWLCMD</sequence>
<dbReference type="AlphaFoldDB" id="A0AAV9WP77"/>
<comment type="caution">
    <text evidence="3">The sequence shown here is derived from an EMBL/GenBank/DDBJ whole genome shotgun (WGS) entry which is preliminary data.</text>
</comment>
<dbReference type="PANTHER" id="PTHR40781">
    <property type="match status" value="1"/>
</dbReference>
<keyword evidence="4" id="KW-1185">Reference proteome</keyword>
<feature type="region of interest" description="Disordered" evidence="1">
    <location>
        <begin position="32"/>
        <end position="62"/>
    </location>
</feature>
<feature type="compositionally biased region" description="Polar residues" evidence="1">
    <location>
        <begin position="373"/>
        <end position="384"/>
    </location>
</feature>
<dbReference type="PANTHER" id="PTHR40781:SF1">
    <property type="match status" value="1"/>
</dbReference>
<dbReference type="Gene3D" id="3.90.210.10">
    <property type="entry name" value="Heat-Labile Enterotoxin, subunit A"/>
    <property type="match status" value="1"/>
</dbReference>
<evidence type="ECO:0000313" key="3">
    <source>
        <dbReference type="EMBL" id="KAK6511310.1"/>
    </source>
</evidence>
<evidence type="ECO:0000313" key="4">
    <source>
        <dbReference type="Proteomes" id="UP001370758"/>
    </source>
</evidence>
<feature type="compositionally biased region" description="Polar residues" evidence="1">
    <location>
        <begin position="293"/>
        <end position="304"/>
    </location>
</feature>
<evidence type="ECO:0000259" key="2">
    <source>
        <dbReference type="Pfam" id="PF24494"/>
    </source>
</evidence>
<feature type="compositionally biased region" description="Basic and acidic residues" evidence="1">
    <location>
        <begin position="307"/>
        <end position="318"/>
    </location>
</feature>
<gene>
    <name evidence="3" type="ORF">TWF481_000231</name>
</gene>